<evidence type="ECO:0000313" key="2">
    <source>
        <dbReference type="EMBL" id="SVC84923.1"/>
    </source>
</evidence>
<name>A0A382QH93_9ZZZZ</name>
<accession>A0A382QH93</accession>
<evidence type="ECO:0000256" key="1">
    <source>
        <dbReference type="SAM" id="Coils"/>
    </source>
</evidence>
<feature type="coiled-coil region" evidence="1">
    <location>
        <begin position="34"/>
        <end position="61"/>
    </location>
</feature>
<keyword evidence="1" id="KW-0175">Coiled coil</keyword>
<sequence>MIKQKKPEFLDDQIRSLQWAIGELSKQKQSLDEKVSASRKREETEEIIQEVNAQRKALDKRIS</sequence>
<proteinExistence type="predicted"/>
<dbReference type="AlphaFoldDB" id="A0A382QH93"/>
<dbReference type="EMBL" id="UINC01114545">
    <property type="protein sequence ID" value="SVC84923.1"/>
    <property type="molecule type" value="Genomic_DNA"/>
</dbReference>
<organism evidence="2">
    <name type="scientific">marine metagenome</name>
    <dbReference type="NCBI Taxonomy" id="408172"/>
    <lineage>
        <taxon>unclassified sequences</taxon>
        <taxon>metagenomes</taxon>
        <taxon>ecological metagenomes</taxon>
    </lineage>
</organism>
<gene>
    <name evidence="2" type="ORF">METZ01_LOCUS337777</name>
</gene>
<feature type="non-terminal residue" evidence="2">
    <location>
        <position position="63"/>
    </location>
</feature>
<reference evidence="2" key="1">
    <citation type="submission" date="2018-05" db="EMBL/GenBank/DDBJ databases">
        <authorList>
            <person name="Lanie J.A."/>
            <person name="Ng W.-L."/>
            <person name="Kazmierczak K.M."/>
            <person name="Andrzejewski T.M."/>
            <person name="Davidsen T.M."/>
            <person name="Wayne K.J."/>
            <person name="Tettelin H."/>
            <person name="Glass J.I."/>
            <person name="Rusch D."/>
            <person name="Podicherti R."/>
            <person name="Tsui H.-C.T."/>
            <person name="Winkler M.E."/>
        </authorList>
    </citation>
    <scope>NUCLEOTIDE SEQUENCE</scope>
</reference>
<protein>
    <submittedName>
        <fullName evidence="2">Uncharacterized protein</fullName>
    </submittedName>
</protein>